<evidence type="ECO:0000256" key="10">
    <source>
        <dbReference type="SAM" id="Phobius"/>
    </source>
</evidence>
<dbReference type="OrthoDB" id="9986677at2759"/>
<evidence type="ECO:0000256" key="2">
    <source>
        <dbReference type="ARBA" id="ARBA00008807"/>
    </source>
</evidence>
<feature type="transmembrane region" description="Helical" evidence="10">
    <location>
        <begin position="351"/>
        <end position="369"/>
    </location>
</feature>
<feature type="transmembrane region" description="Helical" evidence="10">
    <location>
        <begin position="857"/>
        <end position="880"/>
    </location>
</feature>
<evidence type="ECO:0000313" key="12">
    <source>
        <dbReference type="Proteomes" id="UP000590412"/>
    </source>
</evidence>
<dbReference type="NCBIfam" id="TIGR00728">
    <property type="entry name" value="OPT_sfam"/>
    <property type="match status" value="1"/>
</dbReference>
<keyword evidence="6" id="KW-0653">Protein transport</keyword>
<dbReference type="EMBL" id="JABWAB010000004">
    <property type="protein sequence ID" value="KAF6053128.1"/>
    <property type="molecule type" value="Genomic_DNA"/>
</dbReference>
<feature type="transmembrane region" description="Helical" evidence="10">
    <location>
        <begin position="603"/>
        <end position="623"/>
    </location>
</feature>
<dbReference type="GO" id="GO:0016020">
    <property type="term" value="C:membrane"/>
    <property type="evidence" value="ECO:0007669"/>
    <property type="project" value="UniProtKB-SubCell"/>
</dbReference>
<comment type="subcellular location">
    <subcellularLocation>
        <location evidence="1">Membrane</location>
        <topology evidence="1">Multi-pass membrane protein</topology>
    </subcellularLocation>
</comment>
<evidence type="ECO:0000256" key="1">
    <source>
        <dbReference type="ARBA" id="ARBA00004141"/>
    </source>
</evidence>
<keyword evidence="4 10" id="KW-0812">Transmembrane</keyword>
<feature type="transmembrane region" description="Helical" evidence="10">
    <location>
        <begin position="827"/>
        <end position="845"/>
    </location>
</feature>
<keyword evidence="5" id="KW-0571">Peptide transport</keyword>
<feature type="transmembrane region" description="Helical" evidence="10">
    <location>
        <begin position="324"/>
        <end position="345"/>
    </location>
</feature>
<keyword evidence="8 10" id="KW-0472">Membrane</keyword>
<dbReference type="InterPro" id="IPR004813">
    <property type="entry name" value="OPT"/>
</dbReference>
<reference evidence="11" key="1">
    <citation type="submission" date="2020-03" db="EMBL/GenBank/DDBJ databases">
        <title>FDA dAtabase for Regulatory Grade micrObial Sequences (FDA-ARGOS): Supporting development and validation of Infectious Disease Dx tests.</title>
        <authorList>
            <person name="Campos J."/>
            <person name="Goldberg B."/>
            <person name="Tallon L."/>
            <person name="Sadzewicz L."/>
            <person name="Vavikolanu K."/>
            <person name="Mehta A."/>
            <person name="Aluvathingal J."/>
            <person name="Nadendla S."/>
            <person name="Nandy P."/>
            <person name="Geyer C."/>
            <person name="Yan Y."/>
            <person name="Sichtig H."/>
        </authorList>
    </citation>
    <scope>NUCLEOTIDE SEQUENCE [LARGE SCALE GENOMIC DNA]</scope>
    <source>
        <strain evidence="11">FDAARGOS_652</strain>
    </source>
</reference>
<dbReference type="NCBIfam" id="TIGR00727">
    <property type="entry name" value="ISP4_OPT"/>
    <property type="match status" value="1"/>
</dbReference>
<evidence type="ECO:0000256" key="9">
    <source>
        <dbReference type="SAM" id="MobiDB-lite"/>
    </source>
</evidence>
<dbReference type="Pfam" id="PF03169">
    <property type="entry name" value="OPT"/>
    <property type="match status" value="1"/>
</dbReference>
<evidence type="ECO:0000256" key="3">
    <source>
        <dbReference type="ARBA" id="ARBA00022448"/>
    </source>
</evidence>
<feature type="transmembrane region" description="Helical" evidence="10">
    <location>
        <begin position="390"/>
        <end position="410"/>
    </location>
</feature>
<feature type="region of interest" description="Disordered" evidence="9">
    <location>
        <begin position="1"/>
        <end position="24"/>
    </location>
</feature>
<evidence type="ECO:0000313" key="11">
    <source>
        <dbReference type="EMBL" id="KAF6053128.1"/>
    </source>
</evidence>
<comment type="similarity">
    <text evidence="2">Belongs to the oligopeptide OPT transporter family.</text>
</comment>
<feature type="transmembrane region" description="Helical" evidence="10">
    <location>
        <begin position="533"/>
        <end position="555"/>
    </location>
</feature>
<keyword evidence="7 10" id="KW-1133">Transmembrane helix</keyword>
<evidence type="ECO:0000256" key="5">
    <source>
        <dbReference type="ARBA" id="ARBA00022856"/>
    </source>
</evidence>
<dbReference type="Proteomes" id="UP000590412">
    <property type="component" value="Unassembled WGS sequence"/>
</dbReference>
<feature type="transmembrane region" description="Helical" evidence="10">
    <location>
        <begin position="661"/>
        <end position="681"/>
    </location>
</feature>
<dbReference type="InterPro" id="IPR004648">
    <property type="entry name" value="Oligpept_transpt"/>
</dbReference>
<sequence length="924" mass="104660">MSTEKVATVSGGVDPITSVHSTGSHLDAQDHEVNLDAVLSNPLSLGEVGTTLTDAQKIFVMKRLHFDSLTSFDELPPECTFIFEKIEQMSTEEAVEILKQAIKDHKNDVNIKEHDLELWQELVDYQPSILHQQLQGGEKTESFSDDHKKDKLPEYTSVIEASEVDSIDPSTGKPEIVDWSLQVRLEAVLIAYWAPYPEIRAITLPFDDPTIPAETFRVYLIGIIWTAIGAVINQFFTERQPAISLAVAVVQIFLYPSGLLCEWILPKWKIKLWKNWVIDLNPGPYTYKEQMLATIFCSVSGGGTSYVSSNILMQKSEMFYDNKWVDFGYQVLLILSTNFMGIGLAGLIRKFAVYPVQAVWPIILPGIALNKTLLTKSKKQNINGWKISGYSFFFIVFAASFLYFWVPNYLFQALSYFSWLAWIKPDNQNLAVVTGFIGGLGLNPIPTFDWNMISLNSPLKVPFYNQTNLITGMFIGFFTILGLWYSNYKWTGYMPINSNVIHTNTGESYSVRAVVNDKSLFDNEKYQEIGPPFYSAANLFVYGAFFAIYPFHFVYEFGMQYKQMWHALKGLGSALRNFRESTYEGFNDPHSVMMKVYPEVPEWAYMCILVISIVLAILCVKVYPAETPVWGIFFALGINFVFLIPLTTVAARTGFSFGLNVLVELIVGYAIPGNGLALAFIKALGYNIDGQAQNFVNDLKQGHYAKLPPRATYRVQLLSILVASFIQLAILNFQITGIKNYCEPDNKQKFTCVNGRTFYNASVLWGVIGPKKVFGHLYPILQWCFLIGFLLAFPCIALKRWGPKKLVKTFEPTIVIGGMLNYAPYNLSYFIPGVYVSLAFMWYIRGKYEAWWQKYNYLLSCGLDAGVAFSSIIIFFAVMYHEKDINWWGNTVMYNGYDGGMTGWLNATESAPDGYFGPRKGHYP</sequence>
<feature type="transmembrane region" description="Helical" evidence="10">
    <location>
        <begin position="243"/>
        <end position="265"/>
    </location>
</feature>
<dbReference type="AlphaFoldDB" id="A0A8X7TC45"/>
<evidence type="ECO:0000256" key="4">
    <source>
        <dbReference type="ARBA" id="ARBA00022692"/>
    </source>
</evidence>
<protein>
    <submittedName>
        <fullName evidence="11">OPT family small oligopeptide transporter</fullName>
    </submittedName>
</protein>
<accession>A0A8X7TC45</accession>
<dbReference type="GO" id="GO:0035673">
    <property type="term" value="F:oligopeptide transmembrane transporter activity"/>
    <property type="evidence" value="ECO:0007669"/>
    <property type="project" value="InterPro"/>
</dbReference>
<feature type="transmembrane region" description="Helical" evidence="10">
    <location>
        <begin position="717"/>
        <end position="738"/>
    </location>
</feature>
<dbReference type="PANTHER" id="PTHR22601">
    <property type="entry name" value="ISP4 LIKE PROTEIN"/>
    <property type="match status" value="1"/>
</dbReference>
<keyword evidence="3" id="KW-0813">Transport</keyword>
<comment type="caution">
    <text evidence="11">The sequence shown here is derived from an EMBL/GenBank/DDBJ whole genome shotgun (WGS) entry which is preliminary data.</text>
</comment>
<dbReference type="GO" id="GO:0015031">
    <property type="term" value="P:protein transport"/>
    <property type="evidence" value="ECO:0007669"/>
    <property type="project" value="UniProtKB-KW"/>
</dbReference>
<feature type="transmembrane region" description="Helical" evidence="10">
    <location>
        <begin position="216"/>
        <end position="236"/>
    </location>
</feature>
<proteinExistence type="inferred from homology"/>
<feature type="transmembrane region" description="Helical" evidence="10">
    <location>
        <begin position="430"/>
        <end position="448"/>
    </location>
</feature>
<evidence type="ECO:0000256" key="7">
    <source>
        <dbReference type="ARBA" id="ARBA00022989"/>
    </source>
</evidence>
<gene>
    <name evidence="11" type="ORF">FOB60_003384</name>
</gene>
<feature type="transmembrane region" description="Helical" evidence="10">
    <location>
        <begin position="629"/>
        <end position="649"/>
    </location>
</feature>
<feature type="transmembrane region" description="Helical" evidence="10">
    <location>
        <begin position="780"/>
        <end position="798"/>
    </location>
</feature>
<evidence type="ECO:0000256" key="6">
    <source>
        <dbReference type="ARBA" id="ARBA00022927"/>
    </source>
</evidence>
<feature type="transmembrane region" description="Helical" evidence="10">
    <location>
        <begin position="291"/>
        <end position="312"/>
    </location>
</feature>
<name>A0A8X7TC45_CANPA</name>
<organism evidence="11 12">
    <name type="scientific">Candida parapsilosis</name>
    <name type="common">Yeast</name>
    <dbReference type="NCBI Taxonomy" id="5480"/>
    <lineage>
        <taxon>Eukaryota</taxon>
        <taxon>Fungi</taxon>
        <taxon>Dikarya</taxon>
        <taxon>Ascomycota</taxon>
        <taxon>Saccharomycotina</taxon>
        <taxon>Pichiomycetes</taxon>
        <taxon>Debaryomycetaceae</taxon>
        <taxon>Candida/Lodderomyces clade</taxon>
        <taxon>Candida</taxon>
    </lineage>
</organism>
<evidence type="ECO:0000256" key="8">
    <source>
        <dbReference type="ARBA" id="ARBA00023136"/>
    </source>
</evidence>
<feature type="transmembrane region" description="Helical" evidence="10">
    <location>
        <begin position="469"/>
        <end position="486"/>
    </location>
</feature>